<dbReference type="InterPro" id="IPR011336">
    <property type="entry name" value="Restrct_endonuc_II_EcoRI/MunI"/>
</dbReference>
<evidence type="ECO:0000313" key="2">
    <source>
        <dbReference type="Proteomes" id="UP000034090"/>
    </source>
</evidence>
<dbReference type="InterPro" id="IPR004221">
    <property type="entry name" value="Restrct_endonuc_II_EcoRI"/>
</dbReference>
<dbReference type="STRING" id="1618578.UV74_C0013G0246"/>
<dbReference type="GO" id="GO:0009307">
    <property type="term" value="P:DNA restriction-modification system"/>
    <property type="evidence" value="ECO:0007669"/>
    <property type="project" value="InterPro"/>
</dbReference>
<dbReference type="InterPro" id="IPR011335">
    <property type="entry name" value="Restrct_endonuc-II-like"/>
</dbReference>
<organism evidence="1 2">
    <name type="scientific">Candidatus Woesebacteria bacterium GW2011_GWB1_43_14</name>
    <dbReference type="NCBI Taxonomy" id="1618578"/>
    <lineage>
        <taxon>Bacteria</taxon>
        <taxon>Candidatus Woeseibacteriota</taxon>
    </lineage>
</organism>
<evidence type="ECO:0000313" key="1">
    <source>
        <dbReference type="EMBL" id="KKS97124.1"/>
    </source>
</evidence>
<sequence>MAKKNQSKRLTNQHKESQGAVGIFGDEAKFHDTTVSKISHLVIEQLENEFPKLTFRHRTAIKKNEINEALKKIDPELGQTLFVSNSSIIPDGGIIEVKDDNDIWRILLVTEAKHQGKDIENIQKGNLVGKNNNQDLMAAGNAIERSHKNISEIANFMLHESHFPYILFLEGSNFLTETISIKRPDGRVVTLDYNSGMLNRLDRLTSANYGMPINTNLCKNKFVKHKDKTIMLQAASIYTQGNGEKWDVREMLDIMIEISKTSLQVLGSEIFNQITKDK</sequence>
<dbReference type="Pfam" id="PF02963">
    <property type="entry name" value="EcoRI"/>
    <property type="match status" value="1"/>
</dbReference>
<gene>
    <name evidence="1" type="ORF">UV74_C0013G0246</name>
</gene>
<comment type="caution">
    <text evidence="1">The sequence shown here is derived from an EMBL/GenBank/DDBJ whole genome shotgun (WGS) entry which is preliminary data.</text>
</comment>
<accession>A0A0G1DHH0</accession>
<dbReference type="SUPFAM" id="SSF52980">
    <property type="entry name" value="Restriction endonuclease-like"/>
    <property type="match status" value="1"/>
</dbReference>
<dbReference type="GO" id="GO:0003677">
    <property type="term" value="F:DNA binding"/>
    <property type="evidence" value="ECO:0007669"/>
    <property type="project" value="InterPro"/>
</dbReference>
<dbReference type="EMBL" id="LCFQ01000013">
    <property type="protein sequence ID" value="KKS97124.1"/>
    <property type="molecule type" value="Genomic_DNA"/>
</dbReference>
<reference evidence="1 2" key="1">
    <citation type="journal article" date="2015" name="Nature">
        <title>rRNA introns, odd ribosomes, and small enigmatic genomes across a large radiation of phyla.</title>
        <authorList>
            <person name="Brown C.T."/>
            <person name="Hug L.A."/>
            <person name="Thomas B.C."/>
            <person name="Sharon I."/>
            <person name="Castelle C.J."/>
            <person name="Singh A."/>
            <person name="Wilkins M.J."/>
            <person name="Williams K.H."/>
            <person name="Banfield J.F."/>
        </authorList>
    </citation>
    <scope>NUCLEOTIDE SEQUENCE [LARGE SCALE GENOMIC DNA]</scope>
</reference>
<name>A0A0G1DHH0_9BACT</name>
<dbReference type="PATRIC" id="fig|1618578.3.peg.594"/>
<proteinExistence type="predicted"/>
<dbReference type="AlphaFoldDB" id="A0A0G1DHH0"/>
<protein>
    <submittedName>
        <fullName evidence="1">Type-2 restriction enzyme EcoRI (Modular protein)</fullName>
    </submittedName>
</protein>
<dbReference type="Proteomes" id="UP000034090">
    <property type="component" value="Unassembled WGS sequence"/>
</dbReference>
<dbReference type="Gene3D" id="3.40.580.10">
    <property type="entry name" value="Eco RI Endonuclease, subunit A"/>
    <property type="match status" value="1"/>
</dbReference>
<dbReference type="GO" id="GO:0000287">
    <property type="term" value="F:magnesium ion binding"/>
    <property type="evidence" value="ECO:0007669"/>
    <property type="project" value="InterPro"/>
</dbReference>
<dbReference type="GO" id="GO:0009036">
    <property type="term" value="F:type II site-specific deoxyribonuclease activity"/>
    <property type="evidence" value="ECO:0007669"/>
    <property type="project" value="InterPro"/>
</dbReference>
<dbReference type="CDD" id="cd00943">
    <property type="entry name" value="EcoRI-like"/>
    <property type="match status" value="1"/>
</dbReference>